<dbReference type="InterPro" id="IPR001509">
    <property type="entry name" value="Epimerase_deHydtase"/>
</dbReference>
<dbReference type="Pfam" id="PF01370">
    <property type="entry name" value="Epimerase"/>
    <property type="match status" value="1"/>
</dbReference>
<reference evidence="3" key="1">
    <citation type="submission" date="2019-09" db="EMBL/GenBank/DDBJ databases">
        <title>Characterisation of the sponge microbiome using genome-centric metagenomics.</title>
        <authorList>
            <person name="Engelberts J.P."/>
            <person name="Robbins S.J."/>
            <person name="De Goeij J.M."/>
            <person name="Aranda M."/>
            <person name="Bell S.C."/>
            <person name="Webster N.S."/>
        </authorList>
    </citation>
    <scope>NUCLEOTIDE SEQUENCE</scope>
    <source>
        <strain evidence="3">SB0662_bin_9</strain>
    </source>
</reference>
<dbReference type="Gene3D" id="3.40.50.720">
    <property type="entry name" value="NAD(P)-binding Rossmann-like Domain"/>
    <property type="match status" value="1"/>
</dbReference>
<feature type="domain" description="NAD-dependent epimerase/dehydratase" evidence="2">
    <location>
        <begin position="25"/>
        <end position="213"/>
    </location>
</feature>
<accession>A0A6B1DYL5</accession>
<protein>
    <submittedName>
        <fullName evidence="3">NAD(P)-dependent oxidoreductase</fullName>
    </submittedName>
</protein>
<organism evidence="3">
    <name type="scientific">Caldilineaceae bacterium SB0662_bin_9</name>
    <dbReference type="NCBI Taxonomy" id="2605258"/>
    <lineage>
        <taxon>Bacteria</taxon>
        <taxon>Bacillati</taxon>
        <taxon>Chloroflexota</taxon>
        <taxon>Caldilineae</taxon>
        <taxon>Caldilineales</taxon>
        <taxon>Caldilineaceae</taxon>
    </lineage>
</organism>
<proteinExistence type="inferred from homology"/>
<comment type="similarity">
    <text evidence="1">Belongs to the NAD(P)-dependent epimerase/dehydratase family.</text>
</comment>
<dbReference type="SUPFAM" id="SSF51735">
    <property type="entry name" value="NAD(P)-binding Rossmann-fold domains"/>
    <property type="match status" value="1"/>
</dbReference>
<dbReference type="InterPro" id="IPR036291">
    <property type="entry name" value="NAD(P)-bd_dom_sf"/>
</dbReference>
<comment type="caution">
    <text evidence="3">The sequence shown here is derived from an EMBL/GenBank/DDBJ whole genome shotgun (WGS) entry which is preliminary data.</text>
</comment>
<evidence type="ECO:0000313" key="3">
    <source>
        <dbReference type="EMBL" id="MYD91793.1"/>
    </source>
</evidence>
<gene>
    <name evidence="3" type="ORF">F4Y08_15920</name>
</gene>
<evidence type="ECO:0000256" key="1">
    <source>
        <dbReference type="ARBA" id="ARBA00007637"/>
    </source>
</evidence>
<dbReference type="PANTHER" id="PTHR43000">
    <property type="entry name" value="DTDP-D-GLUCOSE 4,6-DEHYDRATASE-RELATED"/>
    <property type="match status" value="1"/>
</dbReference>
<evidence type="ECO:0000259" key="2">
    <source>
        <dbReference type="Pfam" id="PF01370"/>
    </source>
</evidence>
<sequence length="283" mass="31430">MELTHRNLPIGISENLMSNSPLKVHITGVYGLIGNLVYGHLNRQPERYDVYGSSRRSASSIRADADALIRLPDTHFTQADLGDAEAMLQAIAGMDAVLHIGAVPDPGAPFEDVLHSNVVGTYNVLEACREAGVKRLVYASSVMAIMGYFYYQEPYNAIREERFEDVPENIPLITPADPPRPTEPYSASKVWGEGICRTYHDAHNIATVCLRIGAVNKEDRSLFGWTDSLWCSQRDVVNIIELSLQATASPCFHICYGISDNRHRWVDLEPSRQALGFEPRDGA</sequence>
<dbReference type="EMBL" id="VXPY01000115">
    <property type="protein sequence ID" value="MYD91793.1"/>
    <property type="molecule type" value="Genomic_DNA"/>
</dbReference>
<name>A0A6B1DYL5_9CHLR</name>
<dbReference type="AlphaFoldDB" id="A0A6B1DYL5"/>